<proteinExistence type="predicted"/>
<accession>A0AAN7KIW5</accession>
<evidence type="ECO:0000256" key="1">
    <source>
        <dbReference type="SAM" id="MobiDB-lite"/>
    </source>
</evidence>
<feature type="compositionally biased region" description="Acidic residues" evidence="1">
    <location>
        <begin position="105"/>
        <end position="118"/>
    </location>
</feature>
<dbReference type="PANTHER" id="PTHR33237">
    <property type="entry name" value="F2P16.13 PROTEIN-RELATED"/>
    <property type="match status" value="1"/>
</dbReference>
<evidence type="ECO:0000313" key="2">
    <source>
        <dbReference type="EMBL" id="KAK4768144.1"/>
    </source>
</evidence>
<comment type="caution">
    <text evidence="2">The sequence shown here is derived from an EMBL/GenBank/DDBJ whole genome shotgun (WGS) entry which is preliminary data.</text>
</comment>
<gene>
    <name evidence="2" type="ORF">SAY87_003285</name>
</gene>
<reference evidence="2 3" key="1">
    <citation type="journal article" date="2023" name="Hortic Res">
        <title>Pangenome of water caltrop reveals structural variations and asymmetric subgenome divergence after allopolyploidization.</title>
        <authorList>
            <person name="Zhang X."/>
            <person name="Chen Y."/>
            <person name="Wang L."/>
            <person name="Yuan Y."/>
            <person name="Fang M."/>
            <person name="Shi L."/>
            <person name="Lu R."/>
            <person name="Comes H.P."/>
            <person name="Ma Y."/>
            <person name="Chen Y."/>
            <person name="Huang G."/>
            <person name="Zhou Y."/>
            <person name="Zheng Z."/>
            <person name="Qiu Y."/>
        </authorList>
    </citation>
    <scope>NUCLEOTIDE SEQUENCE [LARGE SCALE GENOMIC DNA]</scope>
    <source>
        <tissue evidence="2">Roots</tissue>
    </source>
</reference>
<organism evidence="2 3">
    <name type="scientific">Trapa incisa</name>
    <dbReference type="NCBI Taxonomy" id="236973"/>
    <lineage>
        <taxon>Eukaryota</taxon>
        <taxon>Viridiplantae</taxon>
        <taxon>Streptophyta</taxon>
        <taxon>Embryophyta</taxon>
        <taxon>Tracheophyta</taxon>
        <taxon>Spermatophyta</taxon>
        <taxon>Magnoliopsida</taxon>
        <taxon>eudicotyledons</taxon>
        <taxon>Gunneridae</taxon>
        <taxon>Pentapetalae</taxon>
        <taxon>rosids</taxon>
        <taxon>malvids</taxon>
        <taxon>Myrtales</taxon>
        <taxon>Lythraceae</taxon>
        <taxon>Trapa</taxon>
    </lineage>
</organism>
<dbReference type="PANTHER" id="PTHR33237:SF46">
    <property type="entry name" value="OS01G0606100 PROTEIN"/>
    <property type="match status" value="1"/>
</dbReference>
<dbReference type="EMBL" id="JAXIOK010000006">
    <property type="protein sequence ID" value="KAK4768144.1"/>
    <property type="molecule type" value="Genomic_DNA"/>
</dbReference>
<feature type="compositionally biased region" description="Basic residues" evidence="1">
    <location>
        <begin position="31"/>
        <end position="41"/>
    </location>
</feature>
<keyword evidence="3" id="KW-1185">Reference proteome</keyword>
<evidence type="ECO:0000313" key="3">
    <source>
        <dbReference type="Proteomes" id="UP001345219"/>
    </source>
</evidence>
<sequence length="171" mass="18798">MVHEPSEKGGPSTPRRPGPPVSSFLAVLSKKASHVSKKLRPHNNDKADLNHGDDGYDDTPGAETVKPQRSTMRTPITHRPKELLTSVSNKAIRLIHGRKRGDAGAEPEENLDEEEDFGDGGVWQKKILMGGRCQPLDFSGEICYDENGRKLDHLRSPRASHMQGYLAGPNS</sequence>
<feature type="compositionally biased region" description="Basic and acidic residues" evidence="1">
    <location>
        <begin position="42"/>
        <end position="54"/>
    </location>
</feature>
<dbReference type="Proteomes" id="UP001345219">
    <property type="component" value="Chromosome 3"/>
</dbReference>
<name>A0AAN7KIW5_9MYRT</name>
<feature type="region of interest" description="Disordered" evidence="1">
    <location>
        <begin position="98"/>
        <end position="119"/>
    </location>
</feature>
<dbReference type="AlphaFoldDB" id="A0AAN7KIW5"/>
<feature type="region of interest" description="Disordered" evidence="1">
    <location>
        <begin position="1"/>
        <end position="79"/>
    </location>
</feature>
<protein>
    <submittedName>
        <fullName evidence="2">Uncharacterized protein</fullName>
    </submittedName>
</protein>